<evidence type="ECO:0000313" key="1">
    <source>
        <dbReference type="EMBL" id="KAH9332024.1"/>
    </source>
</evidence>
<dbReference type="EMBL" id="JAHRHJ020000001">
    <property type="protein sequence ID" value="KAH9332024.1"/>
    <property type="molecule type" value="Genomic_DNA"/>
</dbReference>
<gene>
    <name evidence="1" type="ORF">KI387_004132</name>
</gene>
<proteinExistence type="predicted"/>
<evidence type="ECO:0000313" key="2">
    <source>
        <dbReference type="Proteomes" id="UP000824469"/>
    </source>
</evidence>
<feature type="non-terminal residue" evidence="1">
    <location>
        <position position="1"/>
    </location>
</feature>
<sequence>VRYGGQRVLVNEDLIAEVMSLAIDGIKFFSKRVDKNAEVKKFSKIGEDLLFVMDGIK</sequence>
<keyword evidence="2" id="KW-1185">Reference proteome</keyword>
<comment type="caution">
    <text evidence="1">The sequence shown here is derived from an EMBL/GenBank/DDBJ whole genome shotgun (WGS) entry which is preliminary data.</text>
</comment>
<dbReference type="Proteomes" id="UP000824469">
    <property type="component" value="Unassembled WGS sequence"/>
</dbReference>
<feature type="non-terminal residue" evidence="1">
    <location>
        <position position="57"/>
    </location>
</feature>
<name>A0AA38GZN2_TAXCH</name>
<dbReference type="AlphaFoldDB" id="A0AA38GZN2"/>
<accession>A0AA38GZN2</accession>
<organism evidence="1 2">
    <name type="scientific">Taxus chinensis</name>
    <name type="common">Chinese yew</name>
    <name type="synonym">Taxus wallichiana var. chinensis</name>
    <dbReference type="NCBI Taxonomy" id="29808"/>
    <lineage>
        <taxon>Eukaryota</taxon>
        <taxon>Viridiplantae</taxon>
        <taxon>Streptophyta</taxon>
        <taxon>Embryophyta</taxon>
        <taxon>Tracheophyta</taxon>
        <taxon>Spermatophyta</taxon>
        <taxon>Pinopsida</taxon>
        <taxon>Pinidae</taxon>
        <taxon>Conifers II</taxon>
        <taxon>Cupressales</taxon>
        <taxon>Taxaceae</taxon>
        <taxon>Taxus</taxon>
    </lineage>
</organism>
<protein>
    <submittedName>
        <fullName evidence="1">Uncharacterized protein</fullName>
    </submittedName>
</protein>
<reference evidence="1 2" key="1">
    <citation type="journal article" date="2021" name="Nat. Plants">
        <title>The Taxus genome provides insights into paclitaxel biosynthesis.</title>
        <authorList>
            <person name="Xiong X."/>
            <person name="Gou J."/>
            <person name="Liao Q."/>
            <person name="Li Y."/>
            <person name="Zhou Q."/>
            <person name="Bi G."/>
            <person name="Li C."/>
            <person name="Du R."/>
            <person name="Wang X."/>
            <person name="Sun T."/>
            <person name="Guo L."/>
            <person name="Liang H."/>
            <person name="Lu P."/>
            <person name="Wu Y."/>
            <person name="Zhang Z."/>
            <person name="Ro D.K."/>
            <person name="Shang Y."/>
            <person name="Huang S."/>
            <person name="Yan J."/>
        </authorList>
    </citation>
    <scope>NUCLEOTIDE SEQUENCE [LARGE SCALE GENOMIC DNA]</scope>
    <source>
        <strain evidence="1">Ta-2019</strain>
    </source>
</reference>